<dbReference type="PANTHER" id="PTHR11010">
    <property type="entry name" value="PROTEASE S28 PRO-X CARBOXYPEPTIDASE-RELATED"/>
    <property type="match status" value="1"/>
</dbReference>
<protein>
    <submittedName>
        <fullName evidence="6">Lysosomal pro-x carboxypeptidase</fullName>
    </submittedName>
</protein>
<evidence type="ECO:0000256" key="3">
    <source>
        <dbReference type="ARBA" id="ARBA00022729"/>
    </source>
</evidence>
<evidence type="ECO:0000313" key="6">
    <source>
        <dbReference type="EMBL" id="KAF5194731.1"/>
    </source>
</evidence>
<dbReference type="Proteomes" id="UP000554482">
    <property type="component" value="Unassembled WGS sequence"/>
</dbReference>
<dbReference type="AlphaFoldDB" id="A0A7J6WBM7"/>
<accession>A0A7J6WBM7</accession>
<evidence type="ECO:0000256" key="4">
    <source>
        <dbReference type="ARBA" id="ARBA00022801"/>
    </source>
</evidence>
<comment type="similarity">
    <text evidence="1">Belongs to the peptidase S28 family.</text>
</comment>
<keyword evidence="7" id="KW-1185">Reference proteome</keyword>
<keyword evidence="6" id="KW-0121">Carboxypeptidase</keyword>
<name>A0A7J6WBM7_THATH</name>
<organism evidence="6 7">
    <name type="scientific">Thalictrum thalictroides</name>
    <name type="common">Rue-anemone</name>
    <name type="synonym">Anemone thalictroides</name>
    <dbReference type="NCBI Taxonomy" id="46969"/>
    <lineage>
        <taxon>Eukaryota</taxon>
        <taxon>Viridiplantae</taxon>
        <taxon>Streptophyta</taxon>
        <taxon>Embryophyta</taxon>
        <taxon>Tracheophyta</taxon>
        <taxon>Spermatophyta</taxon>
        <taxon>Magnoliopsida</taxon>
        <taxon>Ranunculales</taxon>
        <taxon>Ranunculaceae</taxon>
        <taxon>Thalictroideae</taxon>
        <taxon>Thalictrum</taxon>
    </lineage>
</organism>
<dbReference type="GO" id="GO:0006508">
    <property type="term" value="P:proteolysis"/>
    <property type="evidence" value="ECO:0007669"/>
    <property type="project" value="UniProtKB-KW"/>
</dbReference>
<dbReference type="InterPro" id="IPR042269">
    <property type="entry name" value="Ser_carbopepase_S28_SKS"/>
</dbReference>
<keyword evidence="5" id="KW-0325">Glycoprotein</keyword>
<feature type="non-terminal residue" evidence="6">
    <location>
        <position position="1"/>
    </location>
</feature>
<gene>
    <name evidence="6" type="ORF">FRX31_015682</name>
</gene>
<dbReference type="EMBL" id="JABWDY010018339">
    <property type="protein sequence ID" value="KAF5194731.1"/>
    <property type="molecule type" value="Genomic_DNA"/>
</dbReference>
<evidence type="ECO:0000256" key="2">
    <source>
        <dbReference type="ARBA" id="ARBA00022670"/>
    </source>
</evidence>
<reference evidence="6 7" key="1">
    <citation type="submission" date="2020-06" db="EMBL/GenBank/DDBJ databases">
        <title>Transcriptomic and genomic resources for Thalictrum thalictroides and T. hernandezii: Facilitating candidate gene discovery in an emerging model plant lineage.</title>
        <authorList>
            <person name="Arias T."/>
            <person name="Riano-Pachon D.M."/>
            <person name="Di Stilio V.S."/>
        </authorList>
    </citation>
    <scope>NUCLEOTIDE SEQUENCE [LARGE SCALE GENOMIC DNA]</scope>
    <source>
        <strain evidence="7">cv. WT478/WT964</strain>
        <tissue evidence="6">Leaves</tissue>
    </source>
</reference>
<dbReference type="InterPro" id="IPR008758">
    <property type="entry name" value="Peptidase_S28"/>
</dbReference>
<keyword evidence="4" id="KW-0378">Hydrolase</keyword>
<sequence>QPITNDLVVAGFLNDNAPDFKALTIFIEHRYYGETAPFGSLDKAFDNTNNLGYFTSAQALADYAEVLMSLKKNLSAESCPVIVMGGSYGGMLASWFRLKYPHIAMGALASSAPILYFEDIVPQDIYYVIATNDFKEASMNCYKTIRKSWSTIDKIASQANGFSLLSKKFKTCKPISDSSELKNYLDSMYNKAAQYDAPPGYPVNQICDAIDKASKTTTDTLSRIAAGFIALNGKQKCYDLQAGNSLTYDKLGWYWQTCTDLVIPMGKNRDNTMFPVAPYNLNNYTKSCQAIFDDTVKARPHWIVNEFGGHDIKRVLKKFGSNIIFSNGLRDPYSGGGVLQNISNTLVAIKAAKGSHCLDIQYSSKDDPIWLTKMRASIIKIMKDWLAEYYKML</sequence>
<dbReference type="GO" id="GO:0004180">
    <property type="term" value="F:carboxypeptidase activity"/>
    <property type="evidence" value="ECO:0007669"/>
    <property type="project" value="UniProtKB-KW"/>
</dbReference>
<proteinExistence type="inferred from homology"/>
<dbReference type="SUPFAM" id="SSF53474">
    <property type="entry name" value="alpha/beta-Hydrolases"/>
    <property type="match status" value="1"/>
</dbReference>
<dbReference type="GO" id="GO:0070008">
    <property type="term" value="F:serine-type exopeptidase activity"/>
    <property type="evidence" value="ECO:0007669"/>
    <property type="project" value="InterPro"/>
</dbReference>
<evidence type="ECO:0000313" key="7">
    <source>
        <dbReference type="Proteomes" id="UP000554482"/>
    </source>
</evidence>
<dbReference type="OrthoDB" id="2130629at2759"/>
<keyword evidence="2" id="KW-0645">Protease</keyword>
<dbReference type="Pfam" id="PF05577">
    <property type="entry name" value="Peptidase_S28"/>
    <property type="match status" value="1"/>
</dbReference>
<evidence type="ECO:0000256" key="5">
    <source>
        <dbReference type="ARBA" id="ARBA00023180"/>
    </source>
</evidence>
<keyword evidence="3" id="KW-0732">Signal</keyword>
<dbReference type="PANTHER" id="PTHR11010:SF78">
    <property type="entry name" value="LYSOSOMAL PRO-X CARBOXYPEPTIDASE"/>
    <property type="match status" value="1"/>
</dbReference>
<comment type="caution">
    <text evidence="6">The sequence shown here is derived from an EMBL/GenBank/DDBJ whole genome shotgun (WGS) entry which is preliminary data.</text>
</comment>
<dbReference type="GO" id="GO:0008239">
    <property type="term" value="F:dipeptidyl-peptidase activity"/>
    <property type="evidence" value="ECO:0007669"/>
    <property type="project" value="TreeGrafter"/>
</dbReference>
<evidence type="ECO:0000256" key="1">
    <source>
        <dbReference type="ARBA" id="ARBA00011079"/>
    </source>
</evidence>
<dbReference type="Gene3D" id="3.40.50.1820">
    <property type="entry name" value="alpha/beta hydrolase"/>
    <property type="match status" value="1"/>
</dbReference>
<dbReference type="FunFam" id="1.20.120.980:FF:000006">
    <property type="entry name" value="Serine carboxypeptidase S28 family protein"/>
    <property type="match status" value="1"/>
</dbReference>
<dbReference type="Gene3D" id="1.20.120.980">
    <property type="entry name" value="Serine carboxypeptidase S28, SKS domain"/>
    <property type="match status" value="1"/>
</dbReference>
<dbReference type="InterPro" id="IPR029058">
    <property type="entry name" value="AB_hydrolase_fold"/>
</dbReference>